<proteinExistence type="predicted"/>
<dbReference type="Proteomes" id="UP001186944">
    <property type="component" value="Unassembled WGS sequence"/>
</dbReference>
<sequence>MKRLEERQLDLETVLKNEKKTNLYKEKLELIDSTVQSHGELIESLQKQGEIMDENLNITSREKSQLSRKLSQLSRKINEMDQNNTAAFLDQYGYWKETDNIVKTLSNYVDSLQTVSNKSVQKVKGIDEKIAMMESRLVKDNRRNHDITNRVEVLEELSAHLEQNVSEAFAEMEDRVVQDNKLIRNITNQVEVLEELSAHMEQNISRIFADMKDRMVKDNRIIHNITDRFEVLEGLSMQLEQNLSKIFAKFGNMDENMSGRFGNIEQANRNYTSFLDNLRREVETIQEQSKNQSSLLLDINSRICNDNGSSIRSSQLHELESLSGSSNSLQTRVARLEQNKNNMTSVIENLKEVTGT</sequence>
<reference evidence="2" key="1">
    <citation type="submission" date="2019-08" db="EMBL/GenBank/DDBJ databases">
        <title>The improved chromosome-level genome for the pearl oyster Pinctada fucata martensii using PacBio sequencing and Hi-C.</title>
        <authorList>
            <person name="Zheng Z."/>
        </authorList>
    </citation>
    <scope>NUCLEOTIDE SEQUENCE</scope>
    <source>
        <strain evidence="2">ZZ-2019</strain>
        <tissue evidence="2">Adductor muscle</tissue>
    </source>
</reference>
<dbReference type="EMBL" id="VSWD01000013">
    <property type="protein sequence ID" value="KAK3084350.1"/>
    <property type="molecule type" value="Genomic_DNA"/>
</dbReference>
<gene>
    <name evidence="2" type="ORF">FSP39_012011</name>
</gene>
<protein>
    <submittedName>
        <fullName evidence="2">Uncharacterized protein</fullName>
    </submittedName>
</protein>
<keyword evidence="1" id="KW-0175">Coiled coil</keyword>
<evidence type="ECO:0000313" key="2">
    <source>
        <dbReference type="EMBL" id="KAK3084350.1"/>
    </source>
</evidence>
<keyword evidence="3" id="KW-1185">Reference proteome</keyword>
<comment type="caution">
    <text evidence="2">The sequence shown here is derived from an EMBL/GenBank/DDBJ whole genome shotgun (WGS) entry which is preliminary data.</text>
</comment>
<organism evidence="2 3">
    <name type="scientific">Pinctada imbricata</name>
    <name type="common">Atlantic pearl-oyster</name>
    <name type="synonym">Pinctada martensii</name>
    <dbReference type="NCBI Taxonomy" id="66713"/>
    <lineage>
        <taxon>Eukaryota</taxon>
        <taxon>Metazoa</taxon>
        <taxon>Spiralia</taxon>
        <taxon>Lophotrochozoa</taxon>
        <taxon>Mollusca</taxon>
        <taxon>Bivalvia</taxon>
        <taxon>Autobranchia</taxon>
        <taxon>Pteriomorphia</taxon>
        <taxon>Pterioida</taxon>
        <taxon>Pterioidea</taxon>
        <taxon>Pteriidae</taxon>
        <taxon>Pinctada</taxon>
    </lineage>
</organism>
<feature type="coiled-coil region" evidence="1">
    <location>
        <begin position="319"/>
        <end position="353"/>
    </location>
</feature>
<evidence type="ECO:0000313" key="3">
    <source>
        <dbReference type="Proteomes" id="UP001186944"/>
    </source>
</evidence>
<name>A0AA89BM53_PINIB</name>
<feature type="coiled-coil region" evidence="1">
    <location>
        <begin position="144"/>
        <end position="203"/>
    </location>
</feature>
<dbReference type="AlphaFoldDB" id="A0AA89BM53"/>
<feature type="coiled-coil region" evidence="1">
    <location>
        <begin position="268"/>
        <end position="295"/>
    </location>
</feature>
<accession>A0AA89BM53</accession>
<feature type="coiled-coil region" evidence="1">
    <location>
        <begin position="56"/>
        <end position="83"/>
    </location>
</feature>
<evidence type="ECO:0000256" key="1">
    <source>
        <dbReference type="SAM" id="Coils"/>
    </source>
</evidence>